<comment type="caution">
    <text evidence="1">The sequence shown here is derived from an EMBL/GenBank/DDBJ whole genome shotgun (WGS) entry which is preliminary data.</text>
</comment>
<evidence type="ECO:0000313" key="2">
    <source>
        <dbReference type="Proteomes" id="UP001497535"/>
    </source>
</evidence>
<proteinExistence type="predicted"/>
<accession>A0ACB0YWA9</accession>
<sequence length="167" mass="19216">MFLQIFLLFIFVNPSILASPTVEQCDVVMKSENRYIPAECKCYQDFASCLFSNIIYGKCTKETMASKNYFDRPCKDIYSQCSLKKNECEINVCGCFKYLIFDFIFKKKFRTMVDCILQNKCKPVTNSAKLADLPTTNKHIRASNAVGFNEFFGKFLADESATDLRNE</sequence>
<name>A0ACB0YWA9_MELEN</name>
<reference evidence="1" key="1">
    <citation type="submission" date="2023-11" db="EMBL/GenBank/DDBJ databases">
        <authorList>
            <person name="Poullet M."/>
        </authorList>
    </citation>
    <scope>NUCLEOTIDE SEQUENCE</scope>
    <source>
        <strain evidence="1">E1834</strain>
    </source>
</reference>
<gene>
    <name evidence="1" type="ORF">MENTE1834_LOCUS17295</name>
</gene>
<keyword evidence="2" id="KW-1185">Reference proteome</keyword>
<dbReference type="EMBL" id="CAVMJV010000019">
    <property type="protein sequence ID" value="CAK5065368.1"/>
    <property type="molecule type" value="Genomic_DNA"/>
</dbReference>
<dbReference type="Proteomes" id="UP001497535">
    <property type="component" value="Unassembled WGS sequence"/>
</dbReference>
<evidence type="ECO:0000313" key="1">
    <source>
        <dbReference type="EMBL" id="CAK5065368.1"/>
    </source>
</evidence>
<protein>
    <submittedName>
        <fullName evidence="1">Uncharacterized protein</fullName>
    </submittedName>
</protein>
<organism evidence="1 2">
    <name type="scientific">Meloidogyne enterolobii</name>
    <name type="common">Root-knot nematode worm</name>
    <name type="synonym">Meloidogyne mayaguensis</name>
    <dbReference type="NCBI Taxonomy" id="390850"/>
    <lineage>
        <taxon>Eukaryota</taxon>
        <taxon>Metazoa</taxon>
        <taxon>Ecdysozoa</taxon>
        <taxon>Nematoda</taxon>
        <taxon>Chromadorea</taxon>
        <taxon>Rhabditida</taxon>
        <taxon>Tylenchina</taxon>
        <taxon>Tylenchomorpha</taxon>
        <taxon>Tylenchoidea</taxon>
        <taxon>Meloidogynidae</taxon>
        <taxon>Meloidogyninae</taxon>
        <taxon>Meloidogyne</taxon>
    </lineage>
</organism>